<sequence>MAPLWQWMMVCLPLLLLVLPAVDAGHPDWEHARFSTPDWISISPHASESTLWPESTIPLCYDSEETQHRYHDLLWAAMRLWYAAGLSERFRLLEINRLSCIHHPWDSLYVEETRDVISSDVGLPIASMMDVPDAPPLEKPKIMVHTKPDVVWTVMTIAHELGHAFGLLHEHQNPSFWGPDSSDMVFRFNCDNLRDFEEVTKDLDAEQVWGKGGVCKDREAASNIGFSALNFLPEKVSEVYSPHPYAGHPGLVDWDSIMLYSPLTGSKHAKQPVLTKWDYSTWHENLTPSRKDVAGLKFIYGTPWARAAVPFWNDIRSPHFAMFRKFTSCHR</sequence>
<name>A0A395GHW5_9EURO</name>
<keyword evidence="3" id="KW-1185">Reference proteome</keyword>
<dbReference type="AlphaFoldDB" id="A0A395GHW5"/>
<evidence type="ECO:0008006" key="4">
    <source>
        <dbReference type="Google" id="ProtNLM"/>
    </source>
</evidence>
<dbReference type="Proteomes" id="UP000249402">
    <property type="component" value="Unassembled WGS sequence"/>
</dbReference>
<dbReference type="GeneID" id="37226704"/>
<dbReference type="GO" id="GO:0008237">
    <property type="term" value="F:metallopeptidase activity"/>
    <property type="evidence" value="ECO:0007669"/>
    <property type="project" value="InterPro"/>
</dbReference>
<dbReference type="Gene3D" id="3.40.390.10">
    <property type="entry name" value="Collagenase (Catalytic Domain)"/>
    <property type="match status" value="1"/>
</dbReference>
<gene>
    <name evidence="2" type="ORF">BO80DRAFT_450765</name>
</gene>
<proteinExistence type="predicted"/>
<feature type="signal peptide" evidence="1">
    <location>
        <begin position="1"/>
        <end position="24"/>
    </location>
</feature>
<keyword evidence="1" id="KW-0732">Signal</keyword>
<reference evidence="2 3" key="1">
    <citation type="submission" date="2018-02" db="EMBL/GenBank/DDBJ databases">
        <title>The genomes of Aspergillus section Nigri reveals drivers in fungal speciation.</title>
        <authorList>
            <consortium name="DOE Joint Genome Institute"/>
            <person name="Vesth T.C."/>
            <person name="Nybo J."/>
            <person name="Theobald S."/>
            <person name="Brandl J."/>
            <person name="Frisvad J.C."/>
            <person name="Nielsen K.F."/>
            <person name="Lyhne E.K."/>
            <person name="Kogle M.E."/>
            <person name="Kuo A."/>
            <person name="Riley R."/>
            <person name="Clum A."/>
            <person name="Nolan M."/>
            <person name="Lipzen A."/>
            <person name="Salamov A."/>
            <person name="Henrissat B."/>
            <person name="Wiebenga A."/>
            <person name="De vries R.P."/>
            <person name="Grigoriev I.V."/>
            <person name="Mortensen U.H."/>
            <person name="Andersen M.R."/>
            <person name="Baker S.E."/>
        </authorList>
    </citation>
    <scope>NUCLEOTIDE SEQUENCE [LARGE SCALE GENOMIC DNA]</scope>
    <source>
        <strain evidence="2 3">CBS 121593</strain>
    </source>
</reference>
<evidence type="ECO:0000256" key="1">
    <source>
        <dbReference type="SAM" id="SignalP"/>
    </source>
</evidence>
<dbReference type="InterPro" id="IPR024079">
    <property type="entry name" value="MetalloPept_cat_dom_sf"/>
</dbReference>
<dbReference type="STRING" id="1448316.A0A395GHW5"/>
<dbReference type="EMBL" id="KZ824519">
    <property type="protein sequence ID" value="RAK94812.1"/>
    <property type="molecule type" value="Genomic_DNA"/>
</dbReference>
<dbReference type="RefSeq" id="XP_025569140.1">
    <property type="nucleotide sequence ID" value="XM_025721839.1"/>
</dbReference>
<evidence type="ECO:0000313" key="2">
    <source>
        <dbReference type="EMBL" id="RAK94812.1"/>
    </source>
</evidence>
<accession>A0A395GHW5</accession>
<dbReference type="SUPFAM" id="SSF55486">
    <property type="entry name" value="Metalloproteases ('zincins'), catalytic domain"/>
    <property type="match status" value="1"/>
</dbReference>
<evidence type="ECO:0000313" key="3">
    <source>
        <dbReference type="Proteomes" id="UP000249402"/>
    </source>
</evidence>
<protein>
    <recommendedName>
        <fullName evidence="4">Zincin</fullName>
    </recommendedName>
</protein>
<dbReference type="OrthoDB" id="291007at2759"/>
<feature type="chain" id="PRO_5017215201" description="Zincin" evidence="1">
    <location>
        <begin position="25"/>
        <end position="331"/>
    </location>
</feature>
<dbReference type="VEuPathDB" id="FungiDB:BO80DRAFT_450765"/>
<organism evidence="2 3">
    <name type="scientific">Aspergillus ibericus CBS 121593</name>
    <dbReference type="NCBI Taxonomy" id="1448316"/>
    <lineage>
        <taxon>Eukaryota</taxon>
        <taxon>Fungi</taxon>
        <taxon>Dikarya</taxon>
        <taxon>Ascomycota</taxon>
        <taxon>Pezizomycotina</taxon>
        <taxon>Eurotiomycetes</taxon>
        <taxon>Eurotiomycetidae</taxon>
        <taxon>Eurotiales</taxon>
        <taxon>Aspergillaceae</taxon>
        <taxon>Aspergillus</taxon>
        <taxon>Aspergillus subgen. Circumdati</taxon>
    </lineage>
</organism>